<protein>
    <submittedName>
        <fullName evidence="1">Cell division protein</fullName>
    </submittedName>
</protein>
<evidence type="ECO:0000313" key="2">
    <source>
        <dbReference type="Proteomes" id="UP000193431"/>
    </source>
</evidence>
<dbReference type="Proteomes" id="UP000193431">
    <property type="component" value="Chromosome"/>
</dbReference>
<reference evidence="1 2" key="1">
    <citation type="submission" date="2016-11" db="EMBL/GenBank/DDBJ databases">
        <title>Trade-off between light-utilization and light-protection in marine flavobacteria.</title>
        <authorList>
            <person name="Kumagai Y."/>
        </authorList>
    </citation>
    <scope>NUCLEOTIDE SEQUENCE [LARGE SCALE GENOMIC DNA]</scope>
    <source>
        <strain evidence="1 2">JCM 13191</strain>
    </source>
</reference>
<keyword evidence="1" id="KW-0131">Cell cycle</keyword>
<accession>A0A1W6MPC4</accession>
<dbReference type="AlphaFoldDB" id="A0A1W6MPC4"/>
<dbReference type="OrthoDB" id="1466667at2"/>
<organism evidence="1 2">
    <name type="scientific">Nonlabens spongiae</name>
    <dbReference type="NCBI Taxonomy" id="331648"/>
    <lineage>
        <taxon>Bacteria</taxon>
        <taxon>Pseudomonadati</taxon>
        <taxon>Bacteroidota</taxon>
        <taxon>Flavobacteriia</taxon>
        <taxon>Flavobacteriales</taxon>
        <taxon>Flavobacteriaceae</taxon>
        <taxon>Nonlabens</taxon>
    </lineage>
</organism>
<dbReference type="EMBL" id="CP019344">
    <property type="protein sequence ID" value="ARN79473.1"/>
    <property type="molecule type" value="Genomic_DNA"/>
</dbReference>
<keyword evidence="2" id="KW-1185">Reference proteome</keyword>
<dbReference type="STRING" id="331648.BST97_12540"/>
<name>A0A1W6MPC4_9FLAO</name>
<dbReference type="GO" id="GO:0051301">
    <property type="term" value="P:cell division"/>
    <property type="evidence" value="ECO:0007669"/>
    <property type="project" value="UniProtKB-KW"/>
</dbReference>
<keyword evidence="1" id="KW-0132">Cell division</keyword>
<evidence type="ECO:0000313" key="1">
    <source>
        <dbReference type="EMBL" id="ARN79473.1"/>
    </source>
</evidence>
<proteinExistence type="predicted"/>
<gene>
    <name evidence="1" type="ORF">BST97_12540</name>
</gene>
<sequence length="186" mass="21242">MLIQSRDSAEMLFLENLDLNKSESRLVQNEMIRSAEVSVTLDGEIQAVVEARRPIARIMGSPDKYLDDDNLLMPLSKEYTVRVPLVFGFQDQDQDDLYQLIMTLRNDELLSESFSDVRIDAARGFLLSPRAFDFEVVLGSVEELDTKLVKYEAFIAKMAKDKKLKELGTVDLRYKKQVVATKNKSV</sequence>